<protein>
    <recommendedName>
        <fullName evidence="5">Interaptin</fullName>
    </recommendedName>
</protein>
<feature type="coiled-coil region" evidence="1">
    <location>
        <begin position="1080"/>
        <end position="1107"/>
    </location>
</feature>
<feature type="compositionally biased region" description="Basic and acidic residues" evidence="2">
    <location>
        <begin position="1395"/>
        <end position="1404"/>
    </location>
</feature>
<evidence type="ECO:0000256" key="2">
    <source>
        <dbReference type="SAM" id="MobiDB-lite"/>
    </source>
</evidence>
<feature type="region of interest" description="Disordered" evidence="2">
    <location>
        <begin position="1395"/>
        <end position="1416"/>
    </location>
</feature>
<accession>A0A222P4R0</accession>
<name>A0A222P4R0_9GAMM</name>
<evidence type="ECO:0000313" key="4">
    <source>
        <dbReference type="Proteomes" id="UP000201728"/>
    </source>
</evidence>
<keyword evidence="4" id="KW-1185">Reference proteome</keyword>
<evidence type="ECO:0000256" key="1">
    <source>
        <dbReference type="SAM" id="Coils"/>
    </source>
</evidence>
<dbReference type="EMBL" id="CP016397">
    <property type="protein sequence ID" value="ASQ46821.1"/>
    <property type="molecule type" value="Genomic_DNA"/>
</dbReference>
<dbReference type="OrthoDB" id="5653987at2"/>
<dbReference type="Proteomes" id="UP000201728">
    <property type="component" value="Chromosome"/>
</dbReference>
<gene>
    <name evidence="3" type="ORF">clem_11420</name>
</gene>
<dbReference type="RefSeq" id="WP_094091641.1">
    <property type="nucleotide sequence ID" value="NZ_CP016397.1"/>
</dbReference>
<dbReference type="KEGG" id="lcd:clem_11420"/>
<evidence type="ECO:0000313" key="3">
    <source>
        <dbReference type="EMBL" id="ASQ46821.1"/>
    </source>
</evidence>
<sequence>MPALNAKFLSALTDEKLAEKPNALAALNAILKVGTASADNFRQSVLAHHTVWNGLGKSALDPVGFAPTGHNPTDDANFLKADGDVGHGPDGALNFSALFKQTAIQRIKLGLTQMNEQYLKALIEEDVEVEARKKLVRDNGQIQVGQPPVIIHDWQTNGVNILDVNAIDDIQLEAQRLFLSKKIAAATDKNKIDSLLTAWDANDNDSFRTAARALGVPATTVQKMDLAQLGNPIKVEAAKKGYELLLSTQPIIDFEQARANLREADAGTFLNNLVQPPYRALLTDADAPWLRELYGKKYLTELFSSKEIDSAKLTNIASQPDVNAVRALLKENGGDDAYLTAAVTDKNLPSLRQVAAVQALNLKIAELTDVDTLSALTKLNRVQDIKRLLATNNVLGYKNTHHFQEAFINDACIKQIVAAASVRQTLLNTSDPNKLQSLLLIDPPGPTATDFLTILTGAPSAPTKEIENYFKNPANVDRIKKQALENFVKFKIKGDDASVADAIVTITATPLNKASLKAGVNILLGKAPSPTDSLIENADRSFRDKLRAYAAIEATLRITKNIDLTDGKLDAFKTNINQLNTIASPTAIAGAATELNGDNLNRLNAGTLIATLPVKEQEEFRGKLVEILINNYPALNAQDKKDFKSLIEAKDFLQFKQALRAIGITSNEWVSKESMAAVQTAASKQLIKANFASYSNFTNHSALLNVVEKLPLVKQKAIVGNPDVIRSLMDARSETEIQRVLGSDVRIKADPITKANPLSELARENSRYASAAKIVNSEVARIIGNSPSVPSLNAEQVKSINAILLATPDLSGGVANHAAYKAVVDEITKALGLLDNTLEAEFGYNAASVPPVGANGPVDIQQQHNAHLLAKHNQDISHDFTSDDNVTEARRAILQFAMSLKKENPFPDAEINNLYKAFSDSETVAEFIQKIKDIEAAPTQKVFNLDELQKQLTPEMFNEVKAEANKAAFIHYPEDNVVGRLNSLKNQRKPLEDLHKEIASSDKKIHKQLKQLSETRAIDWLNPGFQSSAKQNAREMLTTYTELDKACETMVRFYEREKALLQKQLASLPEDRELAERWRKNKIADTRTALKKQIKSTEEELDRYIRVQQLLRGNPDDPDITNPLVKEGILKTLEAAKKGGDIQFIGCDSTFQDYPKEQKNSLLRGSVQIDAPVTVKSRTDNKRFITEAPIPEGHVRLHTLALVDSHQNRDSGQFLVEKGHDTVKTENGKIVYLPNVTVTIGKGNLPKDPALHPSVYMEAAKSLLSTLNGPPSKENPIWLDDGSAEMIEGVWLALMVIGQKIPDMKFDSSAVRVGDTFKFNPAKYVRSWGPLGESITHPKYKELVTAYDGNLSGMKQFSKEKFGEETRKAQKITDSAAKAATQHYRQTVNYQKVETEVKKDEKEASTLSGVKMGNSG</sequence>
<reference evidence="4" key="1">
    <citation type="submission" date="2016-07" db="EMBL/GenBank/DDBJ databases">
        <authorList>
            <person name="Florea S."/>
            <person name="Webb J.S."/>
            <person name="Jaromczyk J."/>
            <person name="Schardl C.L."/>
        </authorList>
    </citation>
    <scope>NUCLEOTIDE SEQUENCE [LARGE SCALE GENOMIC DNA]</scope>
    <source>
        <strain evidence="4">CDC-D5610</strain>
    </source>
</reference>
<evidence type="ECO:0008006" key="5">
    <source>
        <dbReference type="Google" id="ProtNLM"/>
    </source>
</evidence>
<keyword evidence="1" id="KW-0175">Coiled coil</keyword>
<proteinExistence type="predicted"/>
<organism evidence="3 4">
    <name type="scientific">Legionella clemsonensis</name>
    <dbReference type="NCBI Taxonomy" id="1867846"/>
    <lineage>
        <taxon>Bacteria</taxon>
        <taxon>Pseudomonadati</taxon>
        <taxon>Pseudomonadota</taxon>
        <taxon>Gammaproteobacteria</taxon>
        <taxon>Legionellales</taxon>
        <taxon>Legionellaceae</taxon>
        <taxon>Legionella</taxon>
    </lineage>
</organism>